<dbReference type="InterPro" id="IPR026033">
    <property type="entry name" value="Azg-like_bact_archaea"/>
</dbReference>
<feature type="transmembrane region" description="Helical" evidence="9">
    <location>
        <begin position="446"/>
        <end position="463"/>
    </location>
</feature>
<evidence type="ECO:0000256" key="3">
    <source>
        <dbReference type="ARBA" id="ARBA00022448"/>
    </source>
</evidence>
<organism evidence="10 11">
    <name type="scientific">Dialister succinatiphilus YIT 11850</name>
    <dbReference type="NCBI Taxonomy" id="742743"/>
    <lineage>
        <taxon>Bacteria</taxon>
        <taxon>Bacillati</taxon>
        <taxon>Bacillota</taxon>
        <taxon>Negativicutes</taxon>
        <taxon>Veillonellales</taxon>
        <taxon>Veillonellaceae</taxon>
        <taxon>Dialister</taxon>
    </lineage>
</organism>
<feature type="transmembrane region" description="Helical" evidence="9">
    <location>
        <begin position="317"/>
        <end position="339"/>
    </location>
</feature>
<evidence type="ECO:0000313" key="10">
    <source>
        <dbReference type="EMBL" id="EHO62320.1"/>
    </source>
</evidence>
<dbReference type="HOGENOM" id="CLU_024508_0_1_9"/>
<feature type="transmembrane region" description="Helical" evidence="9">
    <location>
        <begin position="140"/>
        <end position="161"/>
    </location>
</feature>
<dbReference type="GO" id="GO:0005886">
    <property type="term" value="C:plasma membrane"/>
    <property type="evidence" value="ECO:0007669"/>
    <property type="project" value="UniProtKB-SubCell"/>
</dbReference>
<feature type="transmembrane region" description="Helical" evidence="9">
    <location>
        <begin position="25"/>
        <end position="42"/>
    </location>
</feature>
<dbReference type="Proteomes" id="UP000003277">
    <property type="component" value="Unassembled WGS sequence"/>
</dbReference>
<name>H1D2D6_9FIRM</name>
<evidence type="ECO:0000256" key="8">
    <source>
        <dbReference type="PIRNR" id="PIRNR005353"/>
    </source>
</evidence>
<feature type="transmembrane region" description="Helical" evidence="9">
    <location>
        <begin position="418"/>
        <end position="439"/>
    </location>
</feature>
<proteinExistence type="inferred from homology"/>
<dbReference type="EMBL" id="ADLT01000057">
    <property type="protein sequence ID" value="EHO62320.1"/>
    <property type="molecule type" value="Genomic_DNA"/>
</dbReference>
<feature type="transmembrane region" description="Helical" evidence="9">
    <location>
        <begin position="54"/>
        <end position="80"/>
    </location>
</feature>
<comment type="similarity">
    <text evidence="2 8">Belongs to the nucleobase:cation symporter-2 (NCS2) (TC 2.A.40) family. Azg-like subfamily.</text>
</comment>
<dbReference type="InterPro" id="IPR006043">
    <property type="entry name" value="NCS2"/>
</dbReference>
<dbReference type="InterPro" id="IPR045018">
    <property type="entry name" value="Azg-like"/>
</dbReference>
<evidence type="ECO:0000256" key="9">
    <source>
        <dbReference type="SAM" id="Phobius"/>
    </source>
</evidence>
<dbReference type="PANTHER" id="PTHR43337">
    <property type="entry name" value="XANTHINE/URACIL PERMEASE C887.17-RELATED"/>
    <property type="match status" value="1"/>
</dbReference>
<evidence type="ECO:0000256" key="4">
    <source>
        <dbReference type="ARBA" id="ARBA00022475"/>
    </source>
</evidence>
<reference evidence="10 11" key="1">
    <citation type="submission" date="2011-11" db="EMBL/GenBank/DDBJ databases">
        <title>The Genome Sequence of Dialister succinatiphilus YIT 11850.</title>
        <authorList>
            <consortium name="The Broad Institute Genome Sequencing Platform"/>
            <person name="Earl A."/>
            <person name="Ward D."/>
            <person name="Feldgarden M."/>
            <person name="Gevers D."/>
            <person name="Morotomi M."/>
            <person name="Young S.K."/>
            <person name="Zeng Q."/>
            <person name="Gargeya S."/>
            <person name="Fitzgerald M."/>
            <person name="Haas B."/>
            <person name="Abouelleil A."/>
            <person name="Alvarado L."/>
            <person name="Arachchi H.M."/>
            <person name="Berlin A."/>
            <person name="Brown A."/>
            <person name="Chapman S.B."/>
            <person name="Dunbar C."/>
            <person name="Gearin G."/>
            <person name="Goldberg J."/>
            <person name="Griggs A."/>
            <person name="Gujja S."/>
            <person name="Heiman D."/>
            <person name="Howarth C."/>
            <person name="Lui A."/>
            <person name="MacDonald P.J.P."/>
            <person name="Montmayeur A."/>
            <person name="Murphy C."/>
            <person name="Neiman D."/>
            <person name="Pearson M."/>
            <person name="Priest M."/>
            <person name="Roberts A."/>
            <person name="Saif S."/>
            <person name="Shea T."/>
            <person name="Sisk P."/>
            <person name="Stolte C."/>
            <person name="Sykes S."/>
            <person name="Wortman J."/>
            <person name="Nusbaum C."/>
            <person name="Birren B."/>
        </authorList>
    </citation>
    <scope>NUCLEOTIDE SEQUENCE [LARGE SCALE GENOMIC DNA]</scope>
    <source>
        <strain evidence="10 11">YIT 11850</strain>
    </source>
</reference>
<dbReference type="eggNOG" id="COG2252">
    <property type="taxonomic scope" value="Bacteria"/>
</dbReference>
<gene>
    <name evidence="10" type="ORF">HMPREF9453_01774</name>
</gene>
<dbReference type="PIRSF" id="PIRSF005353">
    <property type="entry name" value="PbuG"/>
    <property type="match status" value="1"/>
</dbReference>
<evidence type="ECO:0000256" key="5">
    <source>
        <dbReference type="ARBA" id="ARBA00022692"/>
    </source>
</evidence>
<dbReference type="AlphaFoldDB" id="H1D2D6"/>
<feature type="transmembrane region" description="Helical" evidence="9">
    <location>
        <begin position="273"/>
        <end position="297"/>
    </location>
</feature>
<sequence>MENNAGLMERIFHLSESHTTVKTEIMAGITTFMTMAYILAVNPSIMSTTGMDKGAVLTATALAGFLGTMLMAVFANYPFALAPGMGLNAFFAFTVVKQMGYSWEMALAAVFVEGIIFIVLSLTNVREAIFNAIPINLKKAVSAGIGLFIAFIGLGSAQIIVANPATKISLFSFKQAMAAGTFHTTGITVVLAIIGVLFTAILMVKKVRGNILWGILFTWLLGVLCEISGLYVPDPSVGAFSTLPNFSGGLSAFEPKSMAPIFMQLDFSQVGTFNFVVVLLAFLFVDIFDTIGTLIGVSSKANMLDENNKLPHIKGALMADAVATSVGAVLGVSTTTTYVESASGVSEGGRTGLTAVTVAVLFLLSMFLSPVFMAIPAFATAPALIIVGFLMFTAVTGIDFNDPTEAIPCYFTIIAMPFAYSIAEGISFGTITYTLINLLTGRRSKVSALMMALTVIFILKYIFL</sequence>
<keyword evidence="3 8" id="KW-0813">Transport</keyword>
<feature type="transmembrane region" description="Helical" evidence="9">
    <location>
        <begin position="351"/>
        <end position="368"/>
    </location>
</feature>
<evidence type="ECO:0000256" key="2">
    <source>
        <dbReference type="ARBA" id="ARBA00005697"/>
    </source>
</evidence>
<dbReference type="PATRIC" id="fig|742743.3.peg.1803"/>
<dbReference type="GO" id="GO:0005345">
    <property type="term" value="F:purine nucleobase transmembrane transporter activity"/>
    <property type="evidence" value="ECO:0007669"/>
    <property type="project" value="TreeGrafter"/>
</dbReference>
<feature type="transmembrane region" description="Helical" evidence="9">
    <location>
        <begin position="375"/>
        <end position="398"/>
    </location>
</feature>
<keyword evidence="11" id="KW-1185">Reference proteome</keyword>
<comment type="subcellular location">
    <subcellularLocation>
        <location evidence="1 8">Cell membrane</location>
        <topology evidence="1 8">Multi-pass membrane protein</topology>
    </subcellularLocation>
</comment>
<keyword evidence="5 8" id="KW-0812">Transmembrane</keyword>
<dbReference type="STRING" id="742743.HMPREF9453_01774"/>
<protein>
    <recommendedName>
        <fullName evidence="12">MFS transporter, AGZA family, xanthine/uracil permease</fullName>
    </recommendedName>
</protein>
<dbReference type="OrthoDB" id="9808458at2"/>
<comment type="caution">
    <text evidence="10">The sequence shown here is derived from an EMBL/GenBank/DDBJ whole genome shotgun (WGS) entry which is preliminary data.</text>
</comment>
<evidence type="ECO:0000313" key="11">
    <source>
        <dbReference type="Proteomes" id="UP000003277"/>
    </source>
</evidence>
<evidence type="ECO:0000256" key="6">
    <source>
        <dbReference type="ARBA" id="ARBA00022989"/>
    </source>
</evidence>
<keyword evidence="4 8" id="KW-1003">Cell membrane</keyword>
<evidence type="ECO:0008006" key="12">
    <source>
        <dbReference type="Google" id="ProtNLM"/>
    </source>
</evidence>
<evidence type="ECO:0000256" key="7">
    <source>
        <dbReference type="ARBA" id="ARBA00023136"/>
    </source>
</evidence>
<keyword evidence="6 8" id="KW-1133">Transmembrane helix</keyword>
<keyword evidence="7 8" id="KW-0472">Membrane</keyword>
<dbReference type="Pfam" id="PF00860">
    <property type="entry name" value="Xan_ur_permease"/>
    <property type="match status" value="1"/>
</dbReference>
<feature type="transmembrane region" description="Helical" evidence="9">
    <location>
        <begin position="100"/>
        <end position="120"/>
    </location>
</feature>
<dbReference type="PANTHER" id="PTHR43337:SF1">
    <property type="entry name" value="XANTHINE_URACIL PERMEASE C887.17-RELATED"/>
    <property type="match status" value="1"/>
</dbReference>
<feature type="transmembrane region" description="Helical" evidence="9">
    <location>
        <begin position="181"/>
        <end position="204"/>
    </location>
</feature>
<feature type="transmembrane region" description="Helical" evidence="9">
    <location>
        <begin position="211"/>
        <end position="232"/>
    </location>
</feature>
<evidence type="ECO:0000256" key="1">
    <source>
        <dbReference type="ARBA" id="ARBA00004651"/>
    </source>
</evidence>
<dbReference type="RefSeq" id="WP_008860268.1">
    <property type="nucleotide sequence ID" value="NZ_JH591189.1"/>
</dbReference>
<accession>H1D2D6</accession>